<dbReference type="InterPro" id="IPR007712">
    <property type="entry name" value="RelE/ParE_toxin"/>
</dbReference>
<dbReference type="EMBL" id="UGPL01000006">
    <property type="protein sequence ID" value="STY66307.1"/>
    <property type="molecule type" value="Genomic_DNA"/>
</dbReference>
<evidence type="ECO:0000313" key="3">
    <source>
        <dbReference type="Proteomes" id="UP000254031"/>
    </source>
</evidence>
<evidence type="ECO:0000256" key="1">
    <source>
        <dbReference type="ARBA" id="ARBA00022649"/>
    </source>
</evidence>
<proteinExistence type="predicted"/>
<evidence type="ECO:0000313" key="2">
    <source>
        <dbReference type="EMBL" id="STY66307.1"/>
    </source>
</evidence>
<dbReference type="Pfam" id="PF05016">
    <property type="entry name" value="ParE_toxin"/>
    <property type="match status" value="1"/>
</dbReference>
<name>A0A378NEL2_MANHA</name>
<dbReference type="InterPro" id="IPR035093">
    <property type="entry name" value="RelE/ParE_toxin_dom_sf"/>
</dbReference>
<dbReference type="Proteomes" id="UP000254031">
    <property type="component" value="Unassembled WGS sequence"/>
</dbReference>
<gene>
    <name evidence="2" type="ORF">NCTC9380_01600</name>
</gene>
<organism evidence="2 3">
    <name type="scientific">Mannheimia haemolytica</name>
    <name type="common">Pasteurella haemolytica</name>
    <dbReference type="NCBI Taxonomy" id="75985"/>
    <lineage>
        <taxon>Bacteria</taxon>
        <taxon>Pseudomonadati</taxon>
        <taxon>Pseudomonadota</taxon>
        <taxon>Gammaproteobacteria</taxon>
        <taxon>Pasteurellales</taxon>
        <taxon>Pasteurellaceae</taxon>
        <taxon>Mannheimia</taxon>
    </lineage>
</organism>
<dbReference type="RefSeq" id="WP_006250524.1">
    <property type="nucleotide sequence ID" value="NZ_CP017484.1"/>
</dbReference>
<accession>A0A378NEL2</accession>
<protein>
    <submittedName>
        <fullName evidence="2">Plasmid stabilisation system protein</fullName>
    </submittedName>
</protein>
<dbReference type="Gene3D" id="3.30.2310.20">
    <property type="entry name" value="RelE-like"/>
    <property type="match status" value="1"/>
</dbReference>
<dbReference type="AlphaFoldDB" id="A0A378NEL2"/>
<keyword evidence="1" id="KW-1277">Toxin-antitoxin system</keyword>
<sequence>MAKTLRISSRAQNDIEEILASVIEYTGFESSGIRLQEDIYQKFETIAYMPSAAGRLREDGTREAFTRRYSIVYTELENEVWIITIIHSSRLYPRI</sequence>
<reference evidence="2 3" key="1">
    <citation type="submission" date="2018-06" db="EMBL/GenBank/DDBJ databases">
        <authorList>
            <consortium name="Pathogen Informatics"/>
            <person name="Doyle S."/>
        </authorList>
    </citation>
    <scope>NUCLEOTIDE SEQUENCE [LARGE SCALE GENOMIC DNA]</scope>
    <source>
        <strain evidence="2 3">NCTC9380</strain>
    </source>
</reference>